<evidence type="ECO:0000313" key="1">
    <source>
        <dbReference type="EMBL" id="CAB4045216.1"/>
    </source>
</evidence>
<accession>A0A7D9KHI7</accession>
<keyword evidence="2" id="KW-1185">Reference proteome</keyword>
<comment type="caution">
    <text evidence="1">The sequence shown here is derived from an EMBL/GenBank/DDBJ whole genome shotgun (WGS) entry which is preliminary data.</text>
</comment>
<dbReference type="Proteomes" id="UP001152795">
    <property type="component" value="Unassembled WGS sequence"/>
</dbReference>
<proteinExistence type="predicted"/>
<dbReference type="EMBL" id="CACRXK020038180">
    <property type="protein sequence ID" value="CAB4045216.1"/>
    <property type="molecule type" value="Genomic_DNA"/>
</dbReference>
<dbReference type="AlphaFoldDB" id="A0A7D9KHI7"/>
<evidence type="ECO:0000313" key="2">
    <source>
        <dbReference type="Proteomes" id="UP001152795"/>
    </source>
</evidence>
<organism evidence="1 2">
    <name type="scientific">Paramuricea clavata</name>
    <name type="common">Red gorgonian</name>
    <name type="synonym">Violescent sea-whip</name>
    <dbReference type="NCBI Taxonomy" id="317549"/>
    <lineage>
        <taxon>Eukaryota</taxon>
        <taxon>Metazoa</taxon>
        <taxon>Cnidaria</taxon>
        <taxon>Anthozoa</taxon>
        <taxon>Octocorallia</taxon>
        <taxon>Malacalcyonacea</taxon>
        <taxon>Plexauridae</taxon>
        <taxon>Paramuricea</taxon>
    </lineage>
</organism>
<gene>
    <name evidence="1" type="ORF">PACLA_8A039805</name>
</gene>
<name>A0A7D9KHI7_PARCT</name>
<protein>
    <submittedName>
        <fullName evidence="1">Uncharacterized protein</fullName>
    </submittedName>
</protein>
<sequence length="131" mass="14397">MTGVGFLICGLSFVLFPCQAVEEIGTKYIFLPGSTANITWSFTNNISTVLSRAWFFTSSDGSFNAKRLAIITNDEEPQIDESGLSGVTVVKPATLILKNVNQSYDGTYEFFLLALRNSGTFDVRVFIASKF</sequence>
<reference evidence="1" key="1">
    <citation type="submission" date="2020-04" db="EMBL/GenBank/DDBJ databases">
        <authorList>
            <person name="Alioto T."/>
            <person name="Alioto T."/>
            <person name="Gomez Garrido J."/>
        </authorList>
    </citation>
    <scope>NUCLEOTIDE SEQUENCE</scope>
    <source>
        <strain evidence="1">A484AB</strain>
    </source>
</reference>